<comment type="caution">
    <text evidence="7">The sequence shown here is derived from an EMBL/GenBank/DDBJ whole genome shotgun (WGS) entry which is preliminary data.</text>
</comment>
<evidence type="ECO:0000259" key="6">
    <source>
        <dbReference type="PROSITE" id="PS51755"/>
    </source>
</evidence>
<dbReference type="GO" id="GO:0003677">
    <property type="term" value="F:DNA binding"/>
    <property type="evidence" value="ECO:0007669"/>
    <property type="project" value="UniProtKB-UniRule"/>
</dbReference>
<dbReference type="Pfam" id="PF03704">
    <property type="entry name" value="BTAD"/>
    <property type="match status" value="1"/>
</dbReference>
<keyword evidence="8" id="KW-1185">Reference proteome</keyword>
<dbReference type="PANTHER" id="PTHR47691">
    <property type="entry name" value="REGULATOR-RELATED"/>
    <property type="match status" value="1"/>
</dbReference>
<accession>A0A940MFQ0</accession>
<comment type="similarity">
    <text evidence="1">Belongs to the AfsR/DnrI/RedD regulatory family.</text>
</comment>
<dbReference type="EMBL" id="JAGIQL010000051">
    <property type="protein sequence ID" value="MBP0458772.1"/>
    <property type="molecule type" value="Genomic_DNA"/>
</dbReference>
<dbReference type="CDD" id="cd15831">
    <property type="entry name" value="BTAD"/>
    <property type="match status" value="1"/>
</dbReference>
<dbReference type="InterPro" id="IPR011990">
    <property type="entry name" value="TPR-like_helical_dom_sf"/>
</dbReference>
<feature type="DNA-binding region" description="OmpR/PhoB-type" evidence="5">
    <location>
        <begin position="1"/>
        <end position="66"/>
    </location>
</feature>
<feature type="repeat" description="TPR" evidence="4">
    <location>
        <begin position="990"/>
        <end position="1023"/>
    </location>
</feature>
<name>A0A940MFQ0_9ACTN</name>
<dbReference type="SMART" id="SM00028">
    <property type="entry name" value="TPR"/>
    <property type="match status" value="7"/>
</dbReference>
<evidence type="ECO:0000256" key="4">
    <source>
        <dbReference type="PROSITE-ProRule" id="PRU00339"/>
    </source>
</evidence>
<dbReference type="InterPro" id="IPR016032">
    <property type="entry name" value="Sig_transdc_resp-reg_C-effctor"/>
</dbReference>
<dbReference type="Pfam" id="PF13191">
    <property type="entry name" value="AAA_16"/>
    <property type="match status" value="1"/>
</dbReference>
<dbReference type="InterPro" id="IPR019734">
    <property type="entry name" value="TPR_rpt"/>
</dbReference>
<dbReference type="InterPro" id="IPR005158">
    <property type="entry name" value="BTAD"/>
</dbReference>
<evidence type="ECO:0000313" key="8">
    <source>
        <dbReference type="Proteomes" id="UP000670475"/>
    </source>
</evidence>
<dbReference type="SMART" id="SM00382">
    <property type="entry name" value="AAA"/>
    <property type="match status" value="1"/>
</dbReference>
<keyword evidence="4" id="KW-0802">TPR repeat</keyword>
<dbReference type="PROSITE" id="PS50005">
    <property type="entry name" value="TPR"/>
    <property type="match status" value="1"/>
</dbReference>
<dbReference type="SUPFAM" id="SSF48452">
    <property type="entry name" value="TPR-like"/>
    <property type="match status" value="4"/>
</dbReference>
<dbReference type="InterPro" id="IPR001867">
    <property type="entry name" value="OmpR/PhoB-type_DNA-bd"/>
</dbReference>
<evidence type="ECO:0000256" key="1">
    <source>
        <dbReference type="ARBA" id="ARBA00005820"/>
    </source>
</evidence>
<sequence length="1077" mass="115310">MRVLVVALLLRAGRVVENERLAEWLWGGKQPANPRATLHTYVRRLRVLLGDHDIVVTSPHGYRIDVGEDELDLGRFRRLARAAHDTAGLEERARLLAECMDAWRGSPLADVPSDALRQDELAPLEDERLTVLESYFETELGLGRHAQLVKELRTAAMDNPLRENFWGLLMLALYRSGRQAEALAVYGQARRELVEQLGIEPGERLRALHSGILESDPGLANPDGFSAQAGHSFTAPAQLPPLSLGFVGRSDVVARVEALLPPDPARTGVPVVVLSGPPGVGKTALAVCLGRRVRERFPHGQLYVNMRGHEHGGEQTPLTPQQVLPQFLRSLGVPAGQIPVELTELVNLYRSKLAGRNVLVVLDNAAAIEQVLPLIPGDAGCSVLITSRRKLRGLAVSHGGQVIQLSTLSPAESRELVTEMLRQAAVPVEPDVVREVTALCAYLPLALRIAAANLISAPGGHTGAYLERLRQGDRLAALSVEGDTASAVSTAIALSYDTMAIDDRAVFRLCGLFPGSDFSPEAIAALTDISTAQARAGLGRLEAANLLQQHAPGRYQLHDLLRDYARERAHAEHTAPERAEALERLGQWYLAKTCAAADVLHTEFIRLAPPAGALAPSDVDGFADESQAMAWLLSERRNLMTCVRFFATEATEGLEASGGMEAAEGPHYLSWYLADALRGFFWTGKYRGEWDEATRHGLAAAEARGDRHGIASMHRSLANLHNTVGDYRLAIAHQEKSLAVHAELGMREDMAATLNNMSLAHLSLGQVHAADDAARRALEIARQIGSPRLEASTLGLLGSICWTLGEMREATAFITASLASADEQGLHHIRSYGLRNLGLVRQASGELAGSRDCFTKALKVSEAIDSSYDRSISLYGLALVDEDLGRCASAFESAQQALAAFKECGDRTYEIETLCVLSAISTGLGQPREAARYAGMALEGARGIGYTGGEAYALALTAVADCFLGNEGAVDRAEAAMALVDAGSSRVARGKVLLALGPLYLRLGDPDRARECAERALAVSEPSGQRLNAARARQVLGDVAELTGDHAGARAHHAAAHAAFAEAGVPLPGSSPSGGAS</sequence>
<dbReference type="InterPro" id="IPR003593">
    <property type="entry name" value="AAA+_ATPase"/>
</dbReference>
<organism evidence="7 8">
    <name type="scientific">Streptomyces montanisoli</name>
    <dbReference type="NCBI Taxonomy" id="2798581"/>
    <lineage>
        <taxon>Bacteria</taxon>
        <taxon>Bacillati</taxon>
        <taxon>Actinomycetota</taxon>
        <taxon>Actinomycetes</taxon>
        <taxon>Kitasatosporales</taxon>
        <taxon>Streptomycetaceae</taxon>
        <taxon>Streptomyces</taxon>
    </lineage>
</organism>
<dbReference type="Gene3D" id="1.10.10.10">
    <property type="entry name" value="Winged helix-like DNA-binding domain superfamily/Winged helix DNA-binding domain"/>
    <property type="match status" value="2"/>
</dbReference>
<gene>
    <name evidence="7" type="ORF">JFN87_14870</name>
</gene>
<dbReference type="Proteomes" id="UP000670475">
    <property type="component" value="Unassembled WGS sequence"/>
</dbReference>
<dbReference type="InterPro" id="IPR027417">
    <property type="entry name" value="P-loop_NTPase"/>
</dbReference>
<dbReference type="SMART" id="SM01043">
    <property type="entry name" value="BTAD"/>
    <property type="match status" value="1"/>
</dbReference>
<dbReference type="SUPFAM" id="SSF46894">
    <property type="entry name" value="C-terminal effector domain of the bipartite response regulators"/>
    <property type="match status" value="1"/>
</dbReference>
<dbReference type="AlphaFoldDB" id="A0A940MFQ0"/>
<dbReference type="GO" id="GO:0000160">
    <property type="term" value="P:phosphorelay signal transduction system"/>
    <property type="evidence" value="ECO:0007669"/>
    <property type="project" value="UniProtKB-KW"/>
</dbReference>
<dbReference type="PROSITE" id="PS51755">
    <property type="entry name" value="OMPR_PHOB"/>
    <property type="match status" value="1"/>
</dbReference>
<dbReference type="InterPro" id="IPR036388">
    <property type="entry name" value="WH-like_DNA-bd_sf"/>
</dbReference>
<dbReference type="GO" id="GO:0006355">
    <property type="term" value="P:regulation of DNA-templated transcription"/>
    <property type="evidence" value="ECO:0007669"/>
    <property type="project" value="InterPro"/>
</dbReference>
<evidence type="ECO:0000313" key="7">
    <source>
        <dbReference type="EMBL" id="MBP0458772.1"/>
    </source>
</evidence>
<evidence type="ECO:0000256" key="3">
    <source>
        <dbReference type="ARBA" id="ARBA00023125"/>
    </source>
</evidence>
<dbReference type="InterPro" id="IPR041664">
    <property type="entry name" value="AAA_16"/>
</dbReference>
<protein>
    <submittedName>
        <fullName evidence="7">Tetratricopeptide repeat protein</fullName>
    </submittedName>
</protein>
<dbReference type="SUPFAM" id="SSF52540">
    <property type="entry name" value="P-loop containing nucleoside triphosphate hydrolases"/>
    <property type="match status" value="1"/>
</dbReference>
<dbReference type="Gene3D" id="3.40.50.300">
    <property type="entry name" value="P-loop containing nucleotide triphosphate hydrolases"/>
    <property type="match status" value="1"/>
</dbReference>
<evidence type="ECO:0000256" key="2">
    <source>
        <dbReference type="ARBA" id="ARBA00023012"/>
    </source>
</evidence>
<dbReference type="Pfam" id="PF00486">
    <property type="entry name" value="Trans_reg_C"/>
    <property type="match status" value="1"/>
</dbReference>
<evidence type="ECO:0000256" key="5">
    <source>
        <dbReference type="PROSITE-ProRule" id="PRU01091"/>
    </source>
</evidence>
<feature type="domain" description="OmpR/PhoB-type" evidence="6">
    <location>
        <begin position="1"/>
        <end position="66"/>
    </location>
</feature>
<keyword evidence="3 5" id="KW-0238">DNA-binding</keyword>
<dbReference type="RefSeq" id="WP_209340521.1">
    <property type="nucleotide sequence ID" value="NZ_JAGIQL010000051.1"/>
</dbReference>
<dbReference type="Pfam" id="PF13424">
    <property type="entry name" value="TPR_12"/>
    <property type="match status" value="3"/>
</dbReference>
<dbReference type="SMART" id="SM00862">
    <property type="entry name" value="Trans_reg_C"/>
    <property type="match status" value="1"/>
</dbReference>
<reference evidence="7" key="1">
    <citation type="submission" date="2021-03" db="EMBL/GenBank/DDBJ databases">
        <title>Whole genome sequence of Streptomyces bomunensis MMS17-BM035.</title>
        <authorList>
            <person name="Lee J.H."/>
        </authorList>
    </citation>
    <scope>NUCLEOTIDE SEQUENCE</scope>
    <source>
        <strain evidence="7">MMS17-BM035</strain>
    </source>
</reference>
<dbReference type="PANTHER" id="PTHR47691:SF3">
    <property type="entry name" value="HTH-TYPE TRANSCRIPTIONAL REGULATOR RV0890C-RELATED"/>
    <property type="match status" value="1"/>
</dbReference>
<dbReference type="PRINTS" id="PR00364">
    <property type="entry name" value="DISEASERSIST"/>
</dbReference>
<keyword evidence="2" id="KW-0902">Two-component regulatory system</keyword>
<proteinExistence type="inferred from homology"/>
<dbReference type="Gene3D" id="1.25.40.10">
    <property type="entry name" value="Tetratricopeptide repeat domain"/>
    <property type="match status" value="3"/>
</dbReference>